<evidence type="ECO:0000313" key="2">
    <source>
        <dbReference type="Proteomes" id="UP000694892"/>
    </source>
</evidence>
<name>A0A974BUT1_XENLA</name>
<gene>
    <name evidence="1" type="ORF">XELAEV_18046954mg</name>
</gene>
<dbReference type="Proteomes" id="UP000694892">
    <property type="component" value="Chromosome 9_10S"/>
</dbReference>
<dbReference type="EMBL" id="CM004483">
    <property type="protein sequence ID" value="OCT60930.1"/>
    <property type="molecule type" value="Genomic_DNA"/>
</dbReference>
<organism evidence="1 2">
    <name type="scientific">Xenopus laevis</name>
    <name type="common">African clawed frog</name>
    <dbReference type="NCBI Taxonomy" id="8355"/>
    <lineage>
        <taxon>Eukaryota</taxon>
        <taxon>Metazoa</taxon>
        <taxon>Chordata</taxon>
        <taxon>Craniata</taxon>
        <taxon>Vertebrata</taxon>
        <taxon>Euteleostomi</taxon>
        <taxon>Amphibia</taxon>
        <taxon>Batrachia</taxon>
        <taxon>Anura</taxon>
        <taxon>Pipoidea</taxon>
        <taxon>Pipidae</taxon>
        <taxon>Xenopodinae</taxon>
        <taxon>Xenopus</taxon>
        <taxon>Xenopus</taxon>
    </lineage>
</organism>
<accession>A0A974BUT1</accession>
<evidence type="ECO:0000313" key="1">
    <source>
        <dbReference type="EMBL" id="OCT60930.1"/>
    </source>
</evidence>
<proteinExistence type="predicted"/>
<sequence>MLFEHVILFRRYIDNLLFIWAGGKDSFEDGSKDGPYPGNHVREPKFETWLHNLGMFKCGSTRCITCKAVQVSSAFTCSVTQEIYQIRSYINCNTRNSKNRIREHLNNIKSGSENTPVLRHFKGCNSGDVKWVSVQGIQKVSLGPRGGNLQSKLLKE</sequence>
<reference evidence="2" key="1">
    <citation type="journal article" date="2016" name="Nature">
        <title>Genome evolution in the allotetraploid frog Xenopus laevis.</title>
        <authorList>
            <person name="Session A.M."/>
            <person name="Uno Y."/>
            <person name="Kwon T."/>
            <person name="Chapman J.A."/>
            <person name="Toyoda A."/>
            <person name="Takahashi S."/>
            <person name="Fukui A."/>
            <person name="Hikosaka A."/>
            <person name="Suzuki A."/>
            <person name="Kondo M."/>
            <person name="van Heeringen S.J."/>
            <person name="Quigley I."/>
            <person name="Heinz S."/>
            <person name="Ogino H."/>
            <person name="Ochi H."/>
            <person name="Hellsten U."/>
            <person name="Lyons J.B."/>
            <person name="Simakov O."/>
            <person name="Putnam N."/>
            <person name="Stites J."/>
            <person name="Kuroki Y."/>
            <person name="Tanaka T."/>
            <person name="Michiue T."/>
            <person name="Watanabe M."/>
            <person name="Bogdanovic O."/>
            <person name="Lister R."/>
            <person name="Georgiou G."/>
            <person name="Paranjpe S.S."/>
            <person name="van Kruijsbergen I."/>
            <person name="Shu S."/>
            <person name="Carlson J."/>
            <person name="Kinoshita T."/>
            <person name="Ohta Y."/>
            <person name="Mawaribuchi S."/>
            <person name="Jenkins J."/>
            <person name="Grimwood J."/>
            <person name="Schmutz J."/>
            <person name="Mitros T."/>
            <person name="Mozaffari S.V."/>
            <person name="Suzuki Y."/>
            <person name="Haramoto Y."/>
            <person name="Yamamoto T.S."/>
            <person name="Takagi C."/>
            <person name="Heald R."/>
            <person name="Miller K."/>
            <person name="Haudenschild C."/>
            <person name="Kitzman J."/>
            <person name="Nakayama T."/>
            <person name="Izutsu Y."/>
            <person name="Robert J."/>
            <person name="Fortriede J."/>
            <person name="Burns K."/>
            <person name="Lotay V."/>
            <person name="Karimi K."/>
            <person name="Yasuoka Y."/>
            <person name="Dichmann D.S."/>
            <person name="Flajnik M.F."/>
            <person name="Houston D.W."/>
            <person name="Shendure J."/>
            <person name="DuPasquier L."/>
            <person name="Vize P.D."/>
            <person name="Zorn A.M."/>
            <person name="Ito M."/>
            <person name="Marcotte E.M."/>
            <person name="Wallingford J.B."/>
            <person name="Ito Y."/>
            <person name="Asashima M."/>
            <person name="Ueno N."/>
            <person name="Matsuda Y."/>
            <person name="Veenstra G.J."/>
            <person name="Fujiyama A."/>
            <person name="Harland R.M."/>
            <person name="Taira M."/>
            <person name="Rokhsar D.S."/>
        </authorList>
    </citation>
    <scope>NUCLEOTIDE SEQUENCE [LARGE SCALE GENOMIC DNA]</scope>
    <source>
        <strain evidence="2">J</strain>
    </source>
</reference>
<dbReference type="AlphaFoldDB" id="A0A974BUT1"/>
<protein>
    <submittedName>
        <fullName evidence="1">Uncharacterized protein</fullName>
    </submittedName>
</protein>